<evidence type="ECO:0000256" key="3">
    <source>
        <dbReference type="ARBA" id="ARBA00022989"/>
    </source>
</evidence>
<feature type="transmembrane region" description="Helical" evidence="5">
    <location>
        <begin position="70"/>
        <end position="91"/>
    </location>
</feature>
<evidence type="ECO:0000256" key="2">
    <source>
        <dbReference type="ARBA" id="ARBA00022692"/>
    </source>
</evidence>
<gene>
    <name evidence="7" type="ORF">GCM10009750_28590</name>
</gene>
<keyword evidence="2 5" id="KW-0812">Transmembrane</keyword>
<sequence length="433" mass="46732">MTGATTFLPLREFAGSARFAQALSTAAIGTAFTTHLIRSLIGWPGLLAMLAVLLVLCALSLVARWRAVEWYGILPLTILVFVGWCVASVLWSTTPVLSLARVIYLVIFGIIGVYVALMRDTLQIVRAFGGVTRVLLGASLALEIVAGILIDTAIPLIGVQGNIASLGPIQGIFGSRNLLGFIAVIGLLTFVVEWRTHIMSRGRSIASITLAAVCVVFSGSPTAWIALAVALVALAAIYGLRRAAPSTRWRWQIALLVTSVAVLITVWLIRGRIIELLDARADFDVRLDLWREASRYLALNPLQGWGWVGAWPDASPYLWIEAAIGRQQSSALSAYVDVYFQVGVIGVLLFAGLIGVALVRAWLLATGRRSVVYLWPALMLVIITVTSFAESFALLEGGWMLLVVCAVKSARDMSWRDALATARDPGAGHLPTR</sequence>
<feature type="transmembrane region" description="Helical" evidence="5">
    <location>
        <begin position="178"/>
        <end position="196"/>
    </location>
</feature>
<evidence type="ECO:0000313" key="8">
    <source>
        <dbReference type="Proteomes" id="UP001501746"/>
    </source>
</evidence>
<dbReference type="InterPro" id="IPR007016">
    <property type="entry name" value="O-antigen_ligase-rel_domated"/>
</dbReference>
<dbReference type="RefSeq" id="WP_157426556.1">
    <property type="nucleotide sequence ID" value="NZ_BAAANK010000008.1"/>
</dbReference>
<evidence type="ECO:0000256" key="4">
    <source>
        <dbReference type="ARBA" id="ARBA00023136"/>
    </source>
</evidence>
<dbReference type="PANTHER" id="PTHR37422:SF13">
    <property type="entry name" value="LIPOPOLYSACCHARIDE BIOSYNTHESIS PROTEIN PA4999-RELATED"/>
    <property type="match status" value="1"/>
</dbReference>
<feature type="domain" description="O-antigen ligase-related" evidence="6">
    <location>
        <begin position="208"/>
        <end position="351"/>
    </location>
</feature>
<reference evidence="8" key="1">
    <citation type="journal article" date="2019" name="Int. J. Syst. Evol. Microbiol.">
        <title>The Global Catalogue of Microorganisms (GCM) 10K type strain sequencing project: providing services to taxonomists for standard genome sequencing and annotation.</title>
        <authorList>
            <consortium name="The Broad Institute Genomics Platform"/>
            <consortium name="The Broad Institute Genome Sequencing Center for Infectious Disease"/>
            <person name="Wu L."/>
            <person name="Ma J."/>
        </authorList>
    </citation>
    <scope>NUCLEOTIDE SEQUENCE [LARGE SCALE GENOMIC DNA]</scope>
    <source>
        <strain evidence="8">JCM 14323</strain>
    </source>
</reference>
<proteinExistence type="predicted"/>
<accession>A0ABP4Z4J4</accession>
<dbReference type="EMBL" id="BAAANK010000008">
    <property type="protein sequence ID" value="GAA1840771.1"/>
    <property type="molecule type" value="Genomic_DNA"/>
</dbReference>
<dbReference type="Proteomes" id="UP001501746">
    <property type="component" value="Unassembled WGS sequence"/>
</dbReference>
<protein>
    <recommendedName>
        <fullName evidence="6">O-antigen ligase-related domain-containing protein</fullName>
    </recommendedName>
</protein>
<dbReference type="Pfam" id="PF04932">
    <property type="entry name" value="Wzy_C"/>
    <property type="match status" value="1"/>
</dbReference>
<feature type="transmembrane region" description="Helical" evidence="5">
    <location>
        <begin position="249"/>
        <end position="269"/>
    </location>
</feature>
<dbReference type="PANTHER" id="PTHR37422">
    <property type="entry name" value="TEICHURONIC ACID BIOSYNTHESIS PROTEIN TUAE"/>
    <property type="match status" value="1"/>
</dbReference>
<keyword evidence="8" id="KW-1185">Reference proteome</keyword>
<feature type="transmembrane region" description="Helical" evidence="5">
    <location>
        <begin position="134"/>
        <end position="158"/>
    </location>
</feature>
<evidence type="ECO:0000313" key="7">
    <source>
        <dbReference type="EMBL" id="GAA1840771.1"/>
    </source>
</evidence>
<dbReference type="InterPro" id="IPR051533">
    <property type="entry name" value="WaaL-like"/>
</dbReference>
<feature type="transmembrane region" description="Helical" evidence="5">
    <location>
        <begin position="338"/>
        <end position="362"/>
    </location>
</feature>
<evidence type="ECO:0000256" key="5">
    <source>
        <dbReference type="SAM" id="Phobius"/>
    </source>
</evidence>
<feature type="transmembrane region" description="Helical" evidence="5">
    <location>
        <begin position="103"/>
        <end position="122"/>
    </location>
</feature>
<feature type="transmembrane region" description="Helical" evidence="5">
    <location>
        <begin position="41"/>
        <end position="63"/>
    </location>
</feature>
<feature type="transmembrane region" description="Helical" evidence="5">
    <location>
        <begin position="374"/>
        <end position="407"/>
    </location>
</feature>
<comment type="subcellular location">
    <subcellularLocation>
        <location evidence="1">Membrane</location>
        <topology evidence="1">Multi-pass membrane protein</topology>
    </subcellularLocation>
</comment>
<keyword evidence="3 5" id="KW-1133">Transmembrane helix</keyword>
<organism evidence="7 8">
    <name type="scientific">Agromyces salentinus</name>
    <dbReference type="NCBI Taxonomy" id="269421"/>
    <lineage>
        <taxon>Bacteria</taxon>
        <taxon>Bacillati</taxon>
        <taxon>Actinomycetota</taxon>
        <taxon>Actinomycetes</taxon>
        <taxon>Micrococcales</taxon>
        <taxon>Microbacteriaceae</taxon>
        <taxon>Agromyces</taxon>
    </lineage>
</organism>
<evidence type="ECO:0000259" key="6">
    <source>
        <dbReference type="Pfam" id="PF04932"/>
    </source>
</evidence>
<feature type="transmembrane region" description="Helical" evidence="5">
    <location>
        <begin position="208"/>
        <end position="237"/>
    </location>
</feature>
<evidence type="ECO:0000256" key="1">
    <source>
        <dbReference type="ARBA" id="ARBA00004141"/>
    </source>
</evidence>
<keyword evidence="4 5" id="KW-0472">Membrane</keyword>
<comment type="caution">
    <text evidence="7">The sequence shown here is derived from an EMBL/GenBank/DDBJ whole genome shotgun (WGS) entry which is preliminary data.</text>
</comment>
<name>A0ABP4Z4J4_9MICO</name>